<dbReference type="EMBL" id="JYFQ01000138">
    <property type="protein sequence ID" value="KKZ11589.1"/>
    <property type="molecule type" value="Genomic_DNA"/>
</dbReference>
<proteinExistence type="predicted"/>
<dbReference type="AlphaFoldDB" id="A0A0G8AUQ4"/>
<reference evidence="1 2" key="2">
    <citation type="submission" date="2015-05" db="EMBL/GenBank/DDBJ databases">
        <title>Lifestyle Evolution in Cyanobacterial Symbionts of Sponges.</title>
        <authorList>
            <person name="Burgsdorf I."/>
            <person name="Slaby B.M."/>
            <person name="Handley K.M."/>
            <person name="Haber M."/>
            <person name="Blom J."/>
            <person name="Marshall C.W."/>
            <person name="Gilbert J.A."/>
            <person name="Hentschel U."/>
            <person name="Steindler L."/>
        </authorList>
    </citation>
    <scope>NUCLEOTIDE SEQUENCE [LARGE SCALE GENOMIC DNA]</scope>
    <source>
        <strain evidence="1">15L</strain>
    </source>
</reference>
<name>A0A0G8AUQ4_9SYNE</name>
<gene>
    <name evidence="1" type="ORF">TQ37_06810</name>
</gene>
<evidence type="ECO:0000313" key="2">
    <source>
        <dbReference type="Proteomes" id="UP000035037"/>
    </source>
</evidence>
<accession>A0A0G8AUQ4</accession>
<evidence type="ECO:0000313" key="1">
    <source>
        <dbReference type="EMBL" id="KKZ11589.1"/>
    </source>
</evidence>
<dbReference type="PATRIC" id="fig|1608419.3.peg.470"/>
<reference evidence="1 2" key="1">
    <citation type="submission" date="2015-02" db="EMBL/GenBank/DDBJ databases">
        <authorList>
            <person name="Slaby B."/>
            <person name="Hentschel U."/>
        </authorList>
    </citation>
    <scope>NUCLEOTIDE SEQUENCE [LARGE SCALE GENOMIC DNA]</scope>
    <source>
        <strain evidence="1">15L</strain>
    </source>
</reference>
<comment type="caution">
    <text evidence="1">The sequence shown here is derived from an EMBL/GenBank/DDBJ whole genome shotgun (WGS) entry which is preliminary data.</text>
</comment>
<dbReference type="Proteomes" id="UP000035037">
    <property type="component" value="Unassembled WGS sequence"/>
</dbReference>
<protein>
    <submittedName>
        <fullName evidence="1">Uncharacterized protein</fullName>
    </submittedName>
</protein>
<organism evidence="1 2">
    <name type="scientific">Candidatus Synechococcus spongiarum 15L</name>
    <dbReference type="NCBI Taxonomy" id="1608419"/>
    <lineage>
        <taxon>Bacteria</taxon>
        <taxon>Bacillati</taxon>
        <taxon>Cyanobacteriota</taxon>
        <taxon>Cyanophyceae</taxon>
        <taxon>Synechococcales</taxon>
        <taxon>Synechococcaceae</taxon>
        <taxon>Synechococcus</taxon>
    </lineage>
</organism>
<sequence length="76" mass="8833">MQPEERESPSFTAGRMSTTHPTFSTILALVWIRQWLRSRLIDFIWKTRGADKMSTNQPVHVVVEGSLMRLLSKVIY</sequence>